<sequence length="558" mass="63419">MNKKRNRKRWWQLLAVVIVVIAIAIGGIKGHKIYRNNHPKLLTDEQIKDNLDIKLDNKLIDEQKKLEQNYDKAAKDDQYTTDKMFVKTNPYQTSPLTALVIFKTDNPAKVSYTVAGKTEKTSITNTVNKQTKTHRINVVGLYADTDNKVTFKITNQNGQTEEKVITIKTAPLPKLLAAVNINVKMASKNQMAIGNNGLTVFTRTTKEPFAIDADGAIRWYSTEYNQHIFKTLKNGHLLILRKQSNSKLVYNDLVETNYVGKIYRDYKFSNKTSSTENLKSTNKDDGETTVVHHDVIELPNGNLLATVSDGSKYIEDTMVEINRKTGKTERVIDFKKIFPDATYAHYNATKRSDGQVDWLHQNSINYDKSDGSIIISSRHQDLVMKFDYKTMKPKWILSGKPKAEWPKEWQKYVLKYENGTTINGGQHDARVIPGSQKNGQEVISFYDNNSAVSYGDKETSTKYSAGREIKINLKNMTAKEVWSYGQALGEANYTDRIGSTRLLDNGNYLIDFGYLNAQNGDASNILEVTPEGYQVFNVELSNLQSKGYVYRAYRINIS</sequence>
<evidence type="ECO:0000313" key="3">
    <source>
        <dbReference type="Proteomes" id="UP000199268"/>
    </source>
</evidence>
<dbReference type="Pfam" id="PF05935">
    <property type="entry name" value="Arylsulfotrans"/>
    <property type="match status" value="1"/>
</dbReference>
<dbReference type="PANTHER" id="PTHR35340:SF10">
    <property type="entry name" value="CYTOPLASMIC PROTEIN"/>
    <property type="match status" value="1"/>
</dbReference>
<evidence type="ECO:0000313" key="2">
    <source>
        <dbReference type="EMBL" id="SCB99277.1"/>
    </source>
</evidence>
<evidence type="ECO:0000259" key="1">
    <source>
        <dbReference type="Pfam" id="PF17425"/>
    </source>
</evidence>
<dbReference type="GO" id="GO:0004062">
    <property type="term" value="F:aryl sulfotransferase activity"/>
    <property type="evidence" value="ECO:0007669"/>
    <property type="project" value="InterPro"/>
</dbReference>
<organism evidence="2 3">
    <name type="scientific">Weissella bombi</name>
    <dbReference type="NCBI Taxonomy" id="1505725"/>
    <lineage>
        <taxon>Bacteria</taxon>
        <taxon>Bacillati</taxon>
        <taxon>Bacillota</taxon>
        <taxon>Bacilli</taxon>
        <taxon>Lactobacillales</taxon>
        <taxon>Lactobacillaceae</taxon>
        <taxon>Weissella</taxon>
    </lineage>
</organism>
<dbReference type="Gene3D" id="2.60.40.3100">
    <property type="entry name" value="Arylsulphate sulphotransferase monomer, N-terminal domain"/>
    <property type="match status" value="1"/>
</dbReference>
<name>A0A1C4AXH3_9LACO</name>
<dbReference type="AlphaFoldDB" id="A0A1C4AXH3"/>
<keyword evidence="3" id="KW-1185">Reference proteome</keyword>
<dbReference type="OrthoDB" id="264813at2"/>
<proteinExistence type="predicted"/>
<accession>A0A1C4AXH3</accession>
<dbReference type="InterPro" id="IPR053143">
    <property type="entry name" value="Arylsulfate_ST"/>
</dbReference>
<protein>
    <submittedName>
        <fullName evidence="2">Arylsulfate sulfotransferase</fullName>
    </submittedName>
</protein>
<dbReference type="PANTHER" id="PTHR35340">
    <property type="entry name" value="PQQ ENZYME REPEAT PROTEIN-RELATED"/>
    <property type="match status" value="1"/>
</dbReference>
<dbReference type="InterPro" id="IPR038477">
    <property type="entry name" value="ASST_N_sf"/>
</dbReference>
<dbReference type="SUPFAM" id="SSF50998">
    <property type="entry name" value="Quinoprotein alcohol dehydrogenase-like"/>
    <property type="match status" value="1"/>
</dbReference>
<dbReference type="InterPro" id="IPR011047">
    <property type="entry name" value="Quinoprotein_ADH-like_sf"/>
</dbReference>
<feature type="domain" description="Arylsulfotransferase N-terminal" evidence="1">
    <location>
        <begin position="86"/>
        <end position="170"/>
    </location>
</feature>
<dbReference type="STRING" id="1505725.GA0061074_10780"/>
<dbReference type="InterPro" id="IPR035391">
    <property type="entry name" value="Arylsulfotran_N"/>
</dbReference>
<dbReference type="InterPro" id="IPR010262">
    <property type="entry name" value="Arylsulfotransferase_bact"/>
</dbReference>
<keyword evidence="2" id="KW-0808">Transferase</keyword>
<gene>
    <name evidence="2" type="ORF">GA0061074_10780</name>
</gene>
<reference evidence="3" key="1">
    <citation type="submission" date="2016-08" db="EMBL/GenBank/DDBJ databases">
        <authorList>
            <person name="Varghese N."/>
            <person name="Submissions Spin"/>
        </authorList>
    </citation>
    <scope>NUCLEOTIDE SEQUENCE [LARGE SCALE GENOMIC DNA]</scope>
    <source>
        <strain evidence="3">R-53094</strain>
    </source>
</reference>
<dbReference type="Proteomes" id="UP000199268">
    <property type="component" value="Unassembled WGS sequence"/>
</dbReference>
<dbReference type="RefSeq" id="WP_092462816.1">
    <property type="nucleotide sequence ID" value="NZ_BJEE01000006.1"/>
</dbReference>
<dbReference type="Pfam" id="PF17425">
    <property type="entry name" value="Arylsulfotran_N"/>
    <property type="match status" value="1"/>
</dbReference>
<dbReference type="EMBL" id="FMAO01000007">
    <property type="protein sequence ID" value="SCB99277.1"/>
    <property type="molecule type" value="Genomic_DNA"/>
</dbReference>